<dbReference type="InterPro" id="IPR000276">
    <property type="entry name" value="GPCR_Rhodpsn"/>
</dbReference>
<organism evidence="22 23">
    <name type="scientific">Electrophorus voltai</name>
    <dbReference type="NCBI Taxonomy" id="2609070"/>
    <lineage>
        <taxon>Eukaryota</taxon>
        <taxon>Metazoa</taxon>
        <taxon>Chordata</taxon>
        <taxon>Craniata</taxon>
        <taxon>Vertebrata</taxon>
        <taxon>Euteleostomi</taxon>
        <taxon>Actinopterygii</taxon>
        <taxon>Neopterygii</taxon>
        <taxon>Teleostei</taxon>
        <taxon>Ostariophysi</taxon>
        <taxon>Gymnotiformes</taxon>
        <taxon>Gymnotoidei</taxon>
        <taxon>Gymnotidae</taxon>
        <taxon>Electrophorus</taxon>
    </lineage>
</organism>
<dbReference type="Pfam" id="PF13176">
    <property type="entry name" value="TPR_7"/>
    <property type="match status" value="1"/>
</dbReference>
<dbReference type="Pfam" id="PF17917">
    <property type="entry name" value="RT_RNaseH"/>
    <property type="match status" value="1"/>
</dbReference>
<keyword evidence="13 20" id="KW-0472">Membrane</keyword>
<feature type="transmembrane region" description="Helical" evidence="20">
    <location>
        <begin position="737"/>
        <end position="755"/>
    </location>
</feature>
<feature type="transmembrane region" description="Helical" evidence="20">
    <location>
        <begin position="701"/>
        <end position="725"/>
    </location>
</feature>
<comment type="caution">
    <text evidence="22">The sequence shown here is derived from an EMBL/GenBank/DDBJ whole genome shotgun (WGS) entry which is preliminary data.</text>
</comment>
<dbReference type="SUPFAM" id="SSF56672">
    <property type="entry name" value="DNA/RNA polymerases"/>
    <property type="match status" value="1"/>
</dbReference>
<feature type="region of interest" description="Disordered" evidence="19">
    <location>
        <begin position="1"/>
        <end position="29"/>
    </location>
</feature>
<dbReference type="AlphaFoldDB" id="A0AAD9DWE1"/>
<dbReference type="SUPFAM" id="SSF48452">
    <property type="entry name" value="TPR-like"/>
    <property type="match status" value="2"/>
</dbReference>
<feature type="region of interest" description="Disordered" evidence="19">
    <location>
        <begin position="1125"/>
        <end position="1183"/>
    </location>
</feature>
<dbReference type="GO" id="GO:0016787">
    <property type="term" value="F:hydrolase activity"/>
    <property type="evidence" value="ECO:0007669"/>
    <property type="project" value="UniProtKB-KW"/>
</dbReference>
<evidence type="ECO:0000256" key="12">
    <source>
        <dbReference type="ARBA" id="ARBA00023040"/>
    </source>
</evidence>
<evidence type="ECO:0000256" key="18">
    <source>
        <dbReference type="RuleBase" id="RU000688"/>
    </source>
</evidence>
<keyword evidence="3" id="KW-0597">Phosphoprotein</keyword>
<keyword evidence="7" id="KW-0540">Nuclease</keyword>
<dbReference type="GO" id="GO:0004930">
    <property type="term" value="F:G protein-coupled receptor activity"/>
    <property type="evidence" value="ECO:0007669"/>
    <property type="project" value="UniProtKB-KW"/>
</dbReference>
<keyword evidence="4" id="KW-0808">Transferase</keyword>
<dbReference type="GO" id="GO:0005886">
    <property type="term" value="C:plasma membrane"/>
    <property type="evidence" value="ECO:0007669"/>
    <property type="project" value="UniProtKB-SubCell"/>
</dbReference>
<dbReference type="Gene3D" id="1.20.1070.10">
    <property type="entry name" value="Rhodopsin 7-helix transmembrane proteins"/>
    <property type="match status" value="1"/>
</dbReference>
<evidence type="ECO:0000256" key="2">
    <source>
        <dbReference type="ARBA" id="ARBA00022475"/>
    </source>
</evidence>
<evidence type="ECO:0000256" key="1">
    <source>
        <dbReference type="ARBA" id="ARBA00004651"/>
    </source>
</evidence>
<feature type="transmembrane region" description="Helical" evidence="20">
    <location>
        <begin position="866"/>
        <end position="889"/>
    </location>
</feature>
<keyword evidence="10" id="KW-0695">RNA-directed DNA polymerase</keyword>
<dbReference type="Proteomes" id="UP001239994">
    <property type="component" value="Unassembled WGS sequence"/>
</dbReference>
<dbReference type="CDD" id="cd15383">
    <property type="entry name" value="7tmA_GnRHR_vertebrate"/>
    <property type="match status" value="1"/>
</dbReference>
<evidence type="ECO:0000259" key="21">
    <source>
        <dbReference type="PROSITE" id="PS50262"/>
    </source>
</evidence>
<dbReference type="FunFam" id="1.20.1070.10:FF:000199">
    <property type="entry name" value="Gonadotropin-releasing hormone II receptor"/>
    <property type="match status" value="1"/>
</dbReference>
<evidence type="ECO:0000313" key="23">
    <source>
        <dbReference type="Proteomes" id="UP001239994"/>
    </source>
</evidence>
<dbReference type="PROSITE" id="PS00237">
    <property type="entry name" value="G_PROTEIN_RECEP_F1_1"/>
    <property type="match status" value="1"/>
</dbReference>
<dbReference type="PANTHER" id="PTHR47050">
    <property type="entry name" value="TETRATRICOPEPTIDE REPEAT PROTEIN 24"/>
    <property type="match status" value="1"/>
</dbReference>
<feature type="region of interest" description="Disordered" evidence="19">
    <location>
        <begin position="434"/>
        <end position="463"/>
    </location>
</feature>
<evidence type="ECO:0000256" key="7">
    <source>
        <dbReference type="ARBA" id="ARBA00022722"/>
    </source>
</evidence>
<feature type="transmembrane region" description="Helical" evidence="20">
    <location>
        <begin position="925"/>
        <end position="947"/>
    </location>
</feature>
<evidence type="ECO:0000256" key="15">
    <source>
        <dbReference type="ARBA" id="ARBA00023170"/>
    </source>
</evidence>
<keyword evidence="16 18" id="KW-0807">Transducer</keyword>
<evidence type="ECO:0000256" key="11">
    <source>
        <dbReference type="ARBA" id="ARBA00022989"/>
    </source>
</evidence>
<dbReference type="InterPro" id="IPR043502">
    <property type="entry name" value="DNA/RNA_pol_sf"/>
</dbReference>
<keyword evidence="11 20" id="KW-1133">Transmembrane helix</keyword>
<evidence type="ECO:0000256" key="14">
    <source>
        <dbReference type="ARBA" id="ARBA00023157"/>
    </source>
</evidence>
<feature type="compositionally biased region" description="Basic and acidic residues" evidence="19">
    <location>
        <begin position="437"/>
        <end position="460"/>
    </location>
</feature>
<evidence type="ECO:0000256" key="4">
    <source>
        <dbReference type="ARBA" id="ARBA00022679"/>
    </source>
</evidence>
<evidence type="ECO:0000256" key="13">
    <source>
        <dbReference type="ARBA" id="ARBA00023136"/>
    </source>
</evidence>
<feature type="compositionally biased region" description="Basic and acidic residues" evidence="19">
    <location>
        <begin position="1000"/>
        <end position="1009"/>
    </location>
</feature>
<dbReference type="Gene3D" id="1.25.40.10">
    <property type="entry name" value="Tetratricopeptide repeat domain"/>
    <property type="match status" value="2"/>
</dbReference>
<sequence>MASGGLPCRDSQKKKKKTSKKGNDYDVEDKEVQSDIENLTACGQSALHQGDYSEALDYFKKAFKAAVKLNKTKVQRVCAVNLGAAYVEAGKPEKGLHFLSRAEPGEKGERMADLQFNLAAAHEALEDHGRAVRHYLQAAQLYRSQGDGGSEGDTCVRLAHCHLCRKELGEAVESYLRAAESYKVAGKTTSAAVALKDAGGCMLQCDSFTANDIISVLTECLELSGSIAEQETLGKLYNAVGLSFSQLKLFAEAMECYEAALPLFHSTPRRLAVVLQNLGAAHNGLAQYQQALQYHREAAALHGSLGSRRAQGRCFCNLGFALSELGELEEAGESYLHAQQAFKDTDDSSGLWQACDGLGSIRIRMRDPEKAILYYKQALALLSKCKDVSSSVQERLVNSLSEALQLKLTMQQRAPIQRGPPARRLIQATNVRGRQLKGTDTRSTKGALDEQHSGELRNDQTVEDGSQVRYTKEWKTTEAYAQRKAHGDMTRSSKVLYTEPPNYPKALPEANRYDPLCGAKLRWRCTVDQPLLHDAFKALRSTPGCSHFTRVFQMQTDANNVDFGADLSQDVEGQEHVVAYASRFPQVAEKIHSTSEKESLELVWALEKRRMYLEGYQVMVITDHAVFSWLFNHSVPLSRLRWAYKDYKRLWTLANWMSRNGSLLLPLQPDASQRDVSNSSFFPPLAEWEAPTFTRAAQFRVGATLVLFLFAAVSNLALLASVLHGRGRRLASHLRPLIASLAAADLMMTFIVMPLDMVWNATVQWYGGDGLCKLLSFLKLFAMQASASILVVISLDRHHAILHPLDSLNAHRRNRRMLLLAWGLSLLLASPQLFIFRAIKAERADFTQCVTHGSFHERWQETVYNMFHFVTLYVIPLLVMSCCYTRILIEINRQETKNKAGESCLRRSRTDMIPKARMKTLKMTIIIVVSFVVCWTPYYLLGIWYWFQPEMLKVTPEYVHHLLFVFGNLNTCCDPVIYGLYTPSFRADLTRCWGCRHSRDSPHSLDRLSARQGPHSGEQESDPPCVKAKPSRGGPHARWSFARARPARTQCARVREEPELHAFDLPIRARVAQSAGTLKPHIFVHESLMFSTIPLHVQKWCKTEYVDMLVVRLSEQLLIQELGAQNVHGEREHEESEHEEREHGEREHRESKHGESEHGEREHREREHEEREHGEREHGEHYEFTTQACCSPLELSRPSGLVGVYRAPSQLYVSLSTKPHTGCQPA</sequence>
<evidence type="ECO:0000256" key="10">
    <source>
        <dbReference type="ARBA" id="ARBA00022918"/>
    </source>
</evidence>
<evidence type="ECO:0000256" key="9">
    <source>
        <dbReference type="ARBA" id="ARBA00022801"/>
    </source>
</evidence>
<dbReference type="GO" id="GO:0003964">
    <property type="term" value="F:RNA-directed DNA polymerase activity"/>
    <property type="evidence" value="ECO:0007669"/>
    <property type="project" value="UniProtKB-KW"/>
</dbReference>
<comment type="similarity">
    <text evidence="18">Belongs to the G-protein coupled receptor 1 family.</text>
</comment>
<keyword evidence="2" id="KW-1003">Cell membrane</keyword>
<dbReference type="PRINTS" id="PR00237">
    <property type="entry name" value="GPCRRHODOPSN"/>
</dbReference>
<dbReference type="GO" id="GO:0016500">
    <property type="term" value="F:protein-hormone receptor activity"/>
    <property type="evidence" value="ECO:0007669"/>
    <property type="project" value="InterPro"/>
</dbReference>
<keyword evidence="6" id="KW-0548">Nucleotidyltransferase</keyword>
<name>A0AAD9DWE1_9TELE</name>
<feature type="region of interest" description="Disordered" evidence="19">
    <location>
        <begin position="1000"/>
        <end position="1038"/>
    </location>
</feature>
<dbReference type="EMBL" id="JAROKS010000016">
    <property type="protein sequence ID" value="KAK1795244.1"/>
    <property type="molecule type" value="Genomic_DNA"/>
</dbReference>
<dbReference type="Pfam" id="PF13374">
    <property type="entry name" value="TPR_10"/>
    <property type="match status" value="1"/>
</dbReference>
<evidence type="ECO:0000256" key="8">
    <source>
        <dbReference type="ARBA" id="ARBA00022759"/>
    </source>
</evidence>
<dbReference type="SMART" id="SM00028">
    <property type="entry name" value="TPR"/>
    <property type="match status" value="7"/>
</dbReference>
<dbReference type="InterPro" id="IPR017452">
    <property type="entry name" value="GPCR_Rhodpsn_7TM"/>
</dbReference>
<protein>
    <recommendedName>
        <fullName evidence="17">Type II GnRH receptor</fullName>
    </recommendedName>
</protein>
<keyword evidence="14" id="KW-1015">Disulfide bond</keyword>
<dbReference type="SUPFAM" id="SSF81321">
    <property type="entry name" value="Family A G protein-coupled receptor-like"/>
    <property type="match status" value="1"/>
</dbReference>
<feature type="compositionally biased region" description="Basic and acidic residues" evidence="19">
    <location>
        <begin position="1128"/>
        <end position="1183"/>
    </location>
</feature>
<keyword evidence="12 18" id="KW-0297">G-protein coupled receptor</keyword>
<dbReference type="Pfam" id="PF13181">
    <property type="entry name" value="TPR_8"/>
    <property type="match status" value="2"/>
</dbReference>
<proteinExistence type="inferred from homology"/>
<feature type="transmembrane region" description="Helical" evidence="20">
    <location>
        <begin position="817"/>
        <end position="836"/>
    </location>
</feature>
<dbReference type="PROSITE" id="PS50262">
    <property type="entry name" value="G_PROTEIN_RECEP_F1_2"/>
    <property type="match status" value="1"/>
</dbReference>
<feature type="transmembrane region" description="Helical" evidence="20">
    <location>
        <begin position="775"/>
        <end position="796"/>
    </location>
</feature>
<keyword evidence="15 18" id="KW-0675">Receptor</keyword>
<reference evidence="22" key="1">
    <citation type="submission" date="2023-03" db="EMBL/GenBank/DDBJ databases">
        <title>Electrophorus voltai genome.</title>
        <authorList>
            <person name="Bian C."/>
        </authorList>
    </citation>
    <scope>NUCLEOTIDE SEQUENCE</scope>
    <source>
        <strain evidence="22">CB-2022</strain>
        <tissue evidence="22">Muscle</tissue>
    </source>
</reference>
<dbReference type="InterPro" id="IPR001658">
    <property type="entry name" value="GphnRH_fam_rcpt"/>
</dbReference>
<dbReference type="InterPro" id="IPR019734">
    <property type="entry name" value="TPR_rpt"/>
</dbReference>
<dbReference type="PANTHER" id="PTHR47050:SF2">
    <property type="entry name" value="TETRATRICOPEPTIDE REPEAT PROTEIN 24"/>
    <property type="match status" value="1"/>
</dbReference>
<feature type="domain" description="G-protein coupled receptors family 1 profile" evidence="21">
    <location>
        <begin position="714"/>
        <end position="978"/>
    </location>
</feature>
<evidence type="ECO:0000256" key="3">
    <source>
        <dbReference type="ARBA" id="ARBA00022553"/>
    </source>
</evidence>
<evidence type="ECO:0000256" key="20">
    <source>
        <dbReference type="SAM" id="Phobius"/>
    </source>
</evidence>
<gene>
    <name evidence="22" type="ORF">P4O66_010423</name>
</gene>
<dbReference type="Pfam" id="PF00001">
    <property type="entry name" value="7tm_1"/>
    <property type="match status" value="1"/>
</dbReference>
<dbReference type="InterPro" id="IPR011990">
    <property type="entry name" value="TPR-like_helical_dom_sf"/>
</dbReference>
<comment type="subcellular location">
    <subcellularLocation>
        <location evidence="1">Cell membrane</location>
        <topology evidence="1">Multi-pass membrane protein</topology>
    </subcellularLocation>
</comment>
<dbReference type="InterPro" id="IPR041373">
    <property type="entry name" value="RT_RNaseH"/>
</dbReference>
<keyword evidence="23" id="KW-1185">Reference proteome</keyword>
<accession>A0AAD9DWE1</accession>
<keyword evidence="8" id="KW-0255">Endonuclease</keyword>
<dbReference type="GO" id="GO:0004519">
    <property type="term" value="F:endonuclease activity"/>
    <property type="evidence" value="ECO:0007669"/>
    <property type="project" value="UniProtKB-KW"/>
</dbReference>
<dbReference type="InterPro" id="IPR024812">
    <property type="entry name" value="TPR_24"/>
</dbReference>
<evidence type="ECO:0000256" key="17">
    <source>
        <dbReference type="ARBA" id="ARBA00082552"/>
    </source>
</evidence>
<evidence type="ECO:0000256" key="19">
    <source>
        <dbReference type="SAM" id="MobiDB-lite"/>
    </source>
</evidence>
<keyword evidence="9" id="KW-0378">Hydrolase</keyword>
<keyword evidence="5 18" id="KW-0812">Transmembrane</keyword>
<evidence type="ECO:0000256" key="16">
    <source>
        <dbReference type="ARBA" id="ARBA00023224"/>
    </source>
</evidence>
<evidence type="ECO:0000313" key="22">
    <source>
        <dbReference type="EMBL" id="KAK1795244.1"/>
    </source>
</evidence>
<evidence type="ECO:0000256" key="5">
    <source>
        <dbReference type="ARBA" id="ARBA00022692"/>
    </source>
</evidence>
<dbReference type="PRINTS" id="PR00529">
    <property type="entry name" value="GNADOTRPHINR"/>
</dbReference>
<evidence type="ECO:0000256" key="6">
    <source>
        <dbReference type="ARBA" id="ARBA00022695"/>
    </source>
</evidence>